<dbReference type="Proteomes" id="UP001281731">
    <property type="component" value="Unassembled WGS sequence"/>
</dbReference>
<evidence type="ECO:0000313" key="4">
    <source>
        <dbReference type="Proteomes" id="UP001275049"/>
    </source>
</evidence>
<evidence type="ECO:0000313" key="2">
    <source>
        <dbReference type="EMBL" id="MDY5132378.1"/>
    </source>
</evidence>
<reference evidence="3 4" key="1">
    <citation type="submission" date="2023-10" db="EMBL/GenBank/DDBJ databases">
        <title>Whole Genome based description of the genera Actinobaculum and Actinotignum reveals a complex phylogenetic relationship within the species included in the genus Actinotignum.</title>
        <authorList>
            <person name="Jensen C.S."/>
            <person name="Dargis R."/>
            <person name="Kemp M."/>
            <person name="Christensen J.J."/>
        </authorList>
    </citation>
    <scope>NUCLEOTIDE SEQUENCE</scope>
    <source>
        <strain evidence="3">SLA_B511</strain>
        <strain evidence="2 4">SLA_B974</strain>
    </source>
</reference>
<feature type="region of interest" description="Disordered" evidence="1">
    <location>
        <begin position="1"/>
        <end position="49"/>
    </location>
</feature>
<comment type="caution">
    <text evidence="3">The sequence shown here is derived from an EMBL/GenBank/DDBJ whole genome shotgun (WGS) entry which is preliminary data.</text>
</comment>
<dbReference type="EMBL" id="JAWNGC010000004">
    <property type="protein sequence ID" value="MDY5155008.1"/>
    <property type="molecule type" value="Genomic_DNA"/>
</dbReference>
<name>A0AAW9HTK1_9ACTO</name>
<keyword evidence="4" id="KW-1185">Reference proteome</keyword>
<gene>
    <name evidence="3" type="ORF">R6G80_04620</name>
    <name evidence="2" type="ORF">R6G86_01290</name>
</gene>
<feature type="compositionally biased region" description="Basic and acidic residues" evidence="1">
    <location>
        <begin position="8"/>
        <end position="27"/>
    </location>
</feature>
<dbReference type="RefSeq" id="WP_022865733.1">
    <property type="nucleotide sequence ID" value="NZ_CAMYCL010000023.1"/>
</dbReference>
<feature type="compositionally biased region" description="Basic residues" evidence="1">
    <location>
        <begin position="32"/>
        <end position="49"/>
    </location>
</feature>
<protein>
    <submittedName>
        <fullName evidence="3">Uncharacterized protein</fullName>
    </submittedName>
</protein>
<evidence type="ECO:0000313" key="3">
    <source>
        <dbReference type="EMBL" id="MDY5155008.1"/>
    </source>
</evidence>
<evidence type="ECO:0000313" key="5">
    <source>
        <dbReference type="Proteomes" id="UP001281731"/>
    </source>
</evidence>
<sequence>MSSSPKTGSEENRSEKIELKNLAERKTGPKYLAKKLNLKNTKKLRGKKN</sequence>
<dbReference type="EMBL" id="JAWNGA010000001">
    <property type="protein sequence ID" value="MDY5132378.1"/>
    <property type="molecule type" value="Genomic_DNA"/>
</dbReference>
<dbReference type="AlphaFoldDB" id="A0AAW9HTK1"/>
<organism evidence="3 5">
    <name type="scientific">Actinotignum urinale</name>
    <dbReference type="NCBI Taxonomy" id="190146"/>
    <lineage>
        <taxon>Bacteria</taxon>
        <taxon>Bacillati</taxon>
        <taxon>Actinomycetota</taxon>
        <taxon>Actinomycetes</taxon>
        <taxon>Actinomycetales</taxon>
        <taxon>Actinomycetaceae</taxon>
        <taxon>Actinotignum</taxon>
    </lineage>
</organism>
<proteinExistence type="predicted"/>
<accession>A0AAW9HTK1</accession>
<evidence type="ECO:0000256" key="1">
    <source>
        <dbReference type="SAM" id="MobiDB-lite"/>
    </source>
</evidence>
<dbReference type="Proteomes" id="UP001275049">
    <property type="component" value="Unassembled WGS sequence"/>
</dbReference>